<evidence type="ECO:0000256" key="1">
    <source>
        <dbReference type="ARBA" id="ARBA00008791"/>
    </source>
</evidence>
<accession>A0A0K0X8F1</accession>
<sequence>MIVVGYSADPFGRAAIEHGIAEAKLRDTNLLVINATSGEAYVDARFARSGEVHDVEAHLQDSGVPFEVRQPVGVDAAEELLTAMDSPDADLLVIGIRHRSPVGKLLLGSVAQRLLLECPKPVLAVKPHGL</sequence>
<dbReference type="Pfam" id="PF00582">
    <property type="entry name" value="Usp"/>
    <property type="match status" value="1"/>
</dbReference>
<dbReference type="EMBL" id="CP012150">
    <property type="protein sequence ID" value="AKS33651.1"/>
    <property type="molecule type" value="Genomic_DNA"/>
</dbReference>
<dbReference type="InterPro" id="IPR014729">
    <property type="entry name" value="Rossmann-like_a/b/a_fold"/>
</dbReference>
<dbReference type="KEGG" id="mgo:AFA91_19050"/>
<comment type="similarity">
    <text evidence="1">Belongs to the universal stress protein A family.</text>
</comment>
<evidence type="ECO:0000259" key="2">
    <source>
        <dbReference type="Pfam" id="PF00582"/>
    </source>
</evidence>
<dbReference type="PATRIC" id="fig|134601.6.peg.3942"/>
<name>A0A0K0X8F1_MYCGD</name>
<dbReference type="InterPro" id="IPR006016">
    <property type="entry name" value="UspA"/>
</dbReference>
<dbReference type="PANTHER" id="PTHR46268:SF6">
    <property type="entry name" value="UNIVERSAL STRESS PROTEIN UP12"/>
    <property type="match status" value="1"/>
</dbReference>
<dbReference type="Proteomes" id="UP000062255">
    <property type="component" value="Chromosome"/>
</dbReference>
<proteinExistence type="inferred from homology"/>
<dbReference type="OrthoDB" id="5419113at2"/>
<dbReference type="STRING" id="134601.AFA91_19050"/>
<dbReference type="CDD" id="cd00293">
    <property type="entry name" value="USP-like"/>
    <property type="match status" value="1"/>
</dbReference>
<gene>
    <name evidence="3" type="ORF">AFA91_19050</name>
</gene>
<dbReference type="SUPFAM" id="SSF52402">
    <property type="entry name" value="Adenine nucleotide alpha hydrolases-like"/>
    <property type="match status" value="1"/>
</dbReference>
<feature type="domain" description="UspA" evidence="2">
    <location>
        <begin position="2"/>
        <end position="126"/>
    </location>
</feature>
<dbReference type="Gene3D" id="3.40.50.620">
    <property type="entry name" value="HUPs"/>
    <property type="match status" value="1"/>
</dbReference>
<dbReference type="InterPro" id="IPR006015">
    <property type="entry name" value="Universal_stress_UspA"/>
</dbReference>
<dbReference type="PRINTS" id="PR01438">
    <property type="entry name" value="UNVRSLSTRESS"/>
</dbReference>
<dbReference type="AlphaFoldDB" id="A0A0K0X8F1"/>
<dbReference type="RefSeq" id="WP_049746075.1">
    <property type="nucleotide sequence ID" value="NZ_CP012150.1"/>
</dbReference>
<evidence type="ECO:0000313" key="3">
    <source>
        <dbReference type="EMBL" id="AKS33651.1"/>
    </source>
</evidence>
<evidence type="ECO:0000313" key="4">
    <source>
        <dbReference type="Proteomes" id="UP000062255"/>
    </source>
</evidence>
<organism evidence="3 4">
    <name type="scientific">Mycolicibacterium goodii</name>
    <name type="common">Mycobacterium goodii</name>
    <dbReference type="NCBI Taxonomy" id="134601"/>
    <lineage>
        <taxon>Bacteria</taxon>
        <taxon>Bacillati</taxon>
        <taxon>Actinomycetota</taxon>
        <taxon>Actinomycetes</taxon>
        <taxon>Mycobacteriales</taxon>
        <taxon>Mycobacteriaceae</taxon>
        <taxon>Mycolicibacterium</taxon>
    </lineage>
</organism>
<protein>
    <submittedName>
        <fullName evidence="3">Universal stress protein UspA</fullName>
    </submittedName>
</protein>
<dbReference type="PANTHER" id="PTHR46268">
    <property type="entry name" value="STRESS RESPONSE PROTEIN NHAX"/>
    <property type="match status" value="1"/>
</dbReference>
<reference evidence="3 4" key="1">
    <citation type="submission" date="2015-07" db="EMBL/GenBank/DDBJ databases">
        <title>Complete genome sequence of Mycobacterium goodii X7B, a facultative thermophilic biodesulfurizing bacterium.</title>
        <authorList>
            <person name="Yu B."/>
            <person name="Li F."/>
            <person name="Xu P."/>
        </authorList>
    </citation>
    <scope>NUCLEOTIDE SEQUENCE [LARGE SCALE GENOMIC DNA]</scope>
    <source>
        <strain evidence="3 4">X7B</strain>
    </source>
</reference>